<dbReference type="InterPro" id="IPR000595">
    <property type="entry name" value="cNMP-bd_dom"/>
</dbReference>
<dbReference type="Pfam" id="PF00027">
    <property type="entry name" value="cNMP_binding"/>
    <property type="match status" value="1"/>
</dbReference>
<reference evidence="2 3" key="1">
    <citation type="submission" date="2016-10" db="EMBL/GenBank/DDBJ databases">
        <authorList>
            <person name="de Groot N.N."/>
        </authorList>
    </citation>
    <scope>NUCLEOTIDE SEQUENCE [LARGE SCALE GENOMIC DNA]</scope>
    <source>
        <strain evidence="2 3">HLD2</strain>
    </source>
</reference>
<evidence type="ECO:0000259" key="1">
    <source>
        <dbReference type="PROSITE" id="PS50042"/>
    </source>
</evidence>
<dbReference type="RefSeq" id="WP_092998823.1">
    <property type="nucleotide sequence ID" value="NZ_FMWD01000012.1"/>
</dbReference>
<dbReference type="InterPro" id="IPR014710">
    <property type="entry name" value="RmlC-like_jellyroll"/>
</dbReference>
<evidence type="ECO:0000313" key="3">
    <source>
        <dbReference type="Proteomes" id="UP000199648"/>
    </source>
</evidence>
<name>A0A1G5QYX6_9GAMM</name>
<dbReference type="EMBL" id="FMWD01000012">
    <property type="protein sequence ID" value="SCZ66798.1"/>
    <property type="molecule type" value="Genomic_DNA"/>
</dbReference>
<dbReference type="CDD" id="cd00038">
    <property type="entry name" value="CAP_ED"/>
    <property type="match status" value="1"/>
</dbReference>
<feature type="domain" description="Cyclic nucleotide-binding" evidence="1">
    <location>
        <begin position="34"/>
        <end position="119"/>
    </location>
</feature>
<dbReference type="InterPro" id="IPR018490">
    <property type="entry name" value="cNMP-bd_dom_sf"/>
</dbReference>
<keyword evidence="2" id="KW-0418">Kinase</keyword>
<dbReference type="Proteomes" id="UP000199648">
    <property type="component" value="Unassembled WGS sequence"/>
</dbReference>
<dbReference type="STRING" id="415747.SAMN03097708_03019"/>
<dbReference type="PROSITE" id="PS50042">
    <property type="entry name" value="CNMP_BINDING_3"/>
    <property type="match status" value="1"/>
</dbReference>
<keyword evidence="3" id="KW-1185">Reference proteome</keyword>
<proteinExistence type="predicted"/>
<dbReference type="Gene3D" id="2.60.120.10">
    <property type="entry name" value="Jelly Rolls"/>
    <property type="match status" value="1"/>
</dbReference>
<evidence type="ECO:0000313" key="2">
    <source>
        <dbReference type="EMBL" id="SCZ66798.1"/>
    </source>
</evidence>
<gene>
    <name evidence="2" type="ORF">SAMN03097708_03019</name>
</gene>
<keyword evidence="2" id="KW-0808">Transferase</keyword>
<dbReference type="OrthoDB" id="9777588at2"/>
<dbReference type="GO" id="GO:0016301">
    <property type="term" value="F:kinase activity"/>
    <property type="evidence" value="ECO:0007669"/>
    <property type="project" value="UniProtKB-KW"/>
</dbReference>
<protein>
    <submittedName>
        <fullName evidence="2">cAMP-binding domain of CRP or a regulatory subunit of cAMP-dependent protein kinases</fullName>
    </submittedName>
</protein>
<accession>A0A1G5QYX6</accession>
<dbReference type="AlphaFoldDB" id="A0A1G5QYX6"/>
<sequence length="205" mass="23268">MDLSKALKQLRTDLEPLVPIAEPSWAAGVPLFLPVTLQKGEHAVEAGNRVESLLFLTSGIARYYYLDGDGREFNKSFSGRGQVLSSISSLVDGCPSPFSIQALTPSEGLEIRYRDFLKLTREYPDWERLRVRLLELLVIKKERREADFLLLSATERYRKFREEFAAIADAIPNYHIASYLGITEVALSRIRNRLGLTRVNAARHD</sequence>
<organism evidence="2 3">
    <name type="scientific">Thiohalomonas denitrificans</name>
    <dbReference type="NCBI Taxonomy" id="415747"/>
    <lineage>
        <taxon>Bacteria</taxon>
        <taxon>Pseudomonadati</taxon>
        <taxon>Pseudomonadota</taxon>
        <taxon>Gammaproteobacteria</taxon>
        <taxon>Thiohalomonadales</taxon>
        <taxon>Thiohalomonadaceae</taxon>
        <taxon>Thiohalomonas</taxon>
    </lineage>
</organism>
<dbReference type="SUPFAM" id="SSF51206">
    <property type="entry name" value="cAMP-binding domain-like"/>
    <property type="match status" value="1"/>
</dbReference>